<name>A0AA41NJK0_SCICA</name>
<evidence type="ECO:0000259" key="1">
    <source>
        <dbReference type="Pfam" id="PF03719"/>
    </source>
</evidence>
<dbReference type="GO" id="GO:0005840">
    <property type="term" value="C:ribosome"/>
    <property type="evidence" value="ECO:0007669"/>
    <property type="project" value="UniProtKB-KW"/>
</dbReference>
<evidence type="ECO:0000313" key="3">
    <source>
        <dbReference type="Proteomes" id="UP001166674"/>
    </source>
</evidence>
<keyword evidence="3" id="KW-1185">Reference proteome</keyword>
<evidence type="ECO:0000313" key="2">
    <source>
        <dbReference type="EMBL" id="MBZ3891532.1"/>
    </source>
</evidence>
<sequence>MVDDTDTASGRSQRPLEWKASDGFHEGLDSSPWVCSREWGCGHGASGSKAQDKAWIPNTKLGRVGKHLKIKSLERISLFSLPTKEFKINDCHLRTSLKDEVLKIMLVQKHQDKRGYWGNKIVKFHAVPCKVTGHCDSLLVCFILAPRGTGIVFFPTTPMPKKLLMMTGIDDCYTPPGAALSPWAISPRSTLMSTPRHTAT</sequence>
<keyword evidence="2" id="KW-0689">Ribosomal protein</keyword>
<dbReference type="EMBL" id="JAATJV010450051">
    <property type="protein sequence ID" value="MBZ3891532.1"/>
    <property type="molecule type" value="Genomic_DNA"/>
</dbReference>
<gene>
    <name evidence="2" type="ORF">SUZIE_213430</name>
</gene>
<dbReference type="AlphaFoldDB" id="A0AA41NJK0"/>
<proteinExistence type="predicted"/>
<dbReference type="Gene3D" id="3.30.160.20">
    <property type="match status" value="1"/>
</dbReference>
<dbReference type="InterPro" id="IPR014721">
    <property type="entry name" value="Ribsml_uS5_D2-typ_fold_subgr"/>
</dbReference>
<feature type="domain" description="Small ribosomal subunit protein uS5 C-terminal" evidence="1">
    <location>
        <begin position="133"/>
        <end position="174"/>
    </location>
</feature>
<dbReference type="SUPFAM" id="SSF54211">
    <property type="entry name" value="Ribosomal protein S5 domain 2-like"/>
    <property type="match status" value="1"/>
</dbReference>
<organism evidence="2 3">
    <name type="scientific">Sciurus carolinensis</name>
    <name type="common">Eastern gray squirrel</name>
    <dbReference type="NCBI Taxonomy" id="30640"/>
    <lineage>
        <taxon>Eukaryota</taxon>
        <taxon>Metazoa</taxon>
        <taxon>Chordata</taxon>
        <taxon>Craniata</taxon>
        <taxon>Vertebrata</taxon>
        <taxon>Euteleostomi</taxon>
        <taxon>Mammalia</taxon>
        <taxon>Eutheria</taxon>
        <taxon>Euarchontoglires</taxon>
        <taxon>Glires</taxon>
        <taxon>Rodentia</taxon>
        <taxon>Sciuromorpha</taxon>
        <taxon>Sciuridae</taxon>
        <taxon>Sciurinae</taxon>
        <taxon>Sciurini</taxon>
        <taxon>Sciurus</taxon>
    </lineage>
</organism>
<keyword evidence="2" id="KW-0687">Ribonucleoprotein</keyword>
<dbReference type="InterPro" id="IPR020568">
    <property type="entry name" value="Ribosomal_Su5_D2-typ_SF"/>
</dbReference>
<comment type="caution">
    <text evidence="2">The sequence shown here is derived from an EMBL/GenBank/DDBJ whole genome shotgun (WGS) entry which is preliminary data.</text>
</comment>
<protein>
    <submittedName>
        <fullName evidence="2">40S ribosomal protein S2</fullName>
    </submittedName>
</protein>
<reference evidence="2" key="1">
    <citation type="submission" date="2020-03" db="EMBL/GenBank/DDBJ databases">
        <title>Studies in the Genomics of Life Span.</title>
        <authorList>
            <person name="Glass D."/>
        </authorList>
    </citation>
    <scope>NUCLEOTIDE SEQUENCE</scope>
    <source>
        <strain evidence="2">SUZIE</strain>
        <tissue evidence="2">Muscle</tissue>
    </source>
</reference>
<dbReference type="Proteomes" id="UP001166674">
    <property type="component" value="Unassembled WGS sequence"/>
</dbReference>
<dbReference type="GO" id="GO:0003735">
    <property type="term" value="F:structural constituent of ribosome"/>
    <property type="evidence" value="ECO:0007669"/>
    <property type="project" value="InterPro"/>
</dbReference>
<dbReference type="InterPro" id="IPR005324">
    <property type="entry name" value="Ribosomal_uS5_C"/>
</dbReference>
<dbReference type="Pfam" id="PF03719">
    <property type="entry name" value="Ribosomal_S5_C"/>
    <property type="match status" value="1"/>
</dbReference>
<dbReference type="GO" id="GO:0006412">
    <property type="term" value="P:translation"/>
    <property type="evidence" value="ECO:0007669"/>
    <property type="project" value="InterPro"/>
</dbReference>
<dbReference type="Gene3D" id="3.30.230.10">
    <property type="match status" value="1"/>
</dbReference>
<accession>A0AA41NJK0</accession>